<accession>A0A6P2H1H9</accession>
<protein>
    <submittedName>
        <fullName evidence="1">Uncharacterized protein</fullName>
    </submittedName>
</protein>
<dbReference type="Proteomes" id="UP000494261">
    <property type="component" value="Unassembled WGS sequence"/>
</dbReference>
<dbReference type="AlphaFoldDB" id="A0A6P2H1H9"/>
<dbReference type="EMBL" id="CABVQC010000001">
    <property type="protein sequence ID" value="VWB09378.1"/>
    <property type="molecule type" value="Genomic_DNA"/>
</dbReference>
<reference evidence="1 2" key="1">
    <citation type="submission" date="2019-09" db="EMBL/GenBank/DDBJ databases">
        <authorList>
            <person name="Depoorter E."/>
        </authorList>
    </citation>
    <scope>NUCLEOTIDE SEQUENCE [LARGE SCALE GENOMIC DNA]</scope>
    <source>
        <strain evidence="1">LMG 13014</strain>
    </source>
</reference>
<evidence type="ECO:0000313" key="2">
    <source>
        <dbReference type="Proteomes" id="UP000494261"/>
    </source>
</evidence>
<evidence type="ECO:0000313" key="1">
    <source>
        <dbReference type="EMBL" id="VWB09378.1"/>
    </source>
</evidence>
<proteinExistence type="predicted"/>
<name>A0A6P2H1H9_9BURK</name>
<organism evidence="1 2">
    <name type="scientific">Burkholderia aenigmatica</name>
    <dbReference type="NCBI Taxonomy" id="2015348"/>
    <lineage>
        <taxon>Bacteria</taxon>
        <taxon>Pseudomonadati</taxon>
        <taxon>Pseudomonadota</taxon>
        <taxon>Betaproteobacteria</taxon>
        <taxon>Burkholderiales</taxon>
        <taxon>Burkholderiaceae</taxon>
        <taxon>Burkholderia</taxon>
        <taxon>Burkholderia cepacia complex</taxon>
    </lineage>
</organism>
<sequence>MGAVGADADSCFTIDSLTTHPADYDPINGTWRINNSVNYVFSVCDGVQFGDVTARRAPARPLD</sequence>
<gene>
    <name evidence="1" type="ORF">BLA13014_00135</name>
</gene>